<gene>
    <name evidence="2" type="ORF">Ade02nite_73920</name>
</gene>
<evidence type="ECO:0000313" key="3">
    <source>
        <dbReference type="Proteomes" id="UP000609879"/>
    </source>
</evidence>
<feature type="transmembrane region" description="Helical" evidence="1">
    <location>
        <begin position="12"/>
        <end position="36"/>
    </location>
</feature>
<accession>A0ABQ3YFG6</accession>
<feature type="transmembrane region" description="Helical" evidence="1">
    <location>
        <begin position="56"/>
        <end position="76"/>
    </location>
</feature>
<proteinExistence type="predicted"/>
<keyword evidence="1" id="KW-1133">Transmembrane helix</keyword>
<keyword evidence="1" id="KW-0472">Membrane</keyword>
<dbReference type="EMBL" id="BOMI01000149">
    <property type="protein sequence ID" value="GID78751.1"/>
    <property type="molecule type" value="Genomic_DNA"/>
</dbReference>
<reference evidence="2 3" key="1">
    <citation type="submission" date="2021-01" db="EMBL/GenBank/DDBJ databases">
        <title>Whole genome shotgun sequence of Actinoplanes deccanensis NBRC 13994.</title>
        <authorList>
            <person name="Komaki H."/>
            <person name="Tamura T."/>
        </authorList>
    </citation>
    <scope>NUCLEOTIDE SEQUENCE [LARGE SCALE GENOMIC DNA]</scope>
    <source>
        <strain evidence="2 3">NBRC 13994</strain>
    </source>
</reference>
<dbReference type="RefSeq" id="WP_203773990.1">
    <property type="nucleotide sequence ID" value="NZ_BAAABO010000015.1"/>
</dbReference>
<feature type="transmembrane region" description="Helical" evidence="1">
    <location>
        <begin position="130"/>
        <end position="155"/>
    </location>
</feature>
<keyword evidence="3" id="KW-1185">Reference proteome</keyword>
<comment type="caution">
    <text evidence="2">The sequence shown here is derived from an EMBL/GenBank/DDBJ whole genome shotgun (WGS) entry which is preliminary data.</text>
</comment>
<organism evidence="2 3">
    <name type="scientific">Paractinoplanes deccanensis</name>
    <dbReference type="NCBI Taxonomy" id="113561"/>
    <lineage>
        <taxon>Bacteria</taxon>
        <taxon>Bacillati</taxon>
        <taxon>Actinomycetota</taxon>
        <taxon>Actinomycetes</taxon>
        <taxon>Micromonosporales</taxon>
        <taxon>Micromonosporaceae</taxon>
        <taxon>Paractinoplanes</taxon>
    </lineage>
</organism>
<feature type="transmembrane region" description="Helical" evidence="1">
    <location>
        <begin position="104"/>
        <end position="124"/>
    </location>
</feature>
<keyword evidence="1" id="KW-0812">Transmembrane</keyword>
<protein>
    <submittedName>
        <fullName evidence="2">Uncharacterized protein</fullName>
    </submittedName>
</protein>
<evidence type="ECO:0000256" key="1">
    <source>
        <dbReference type="SAM" id="Phobius"/>
    </source>
</evidence>
<evidence type="ECO:0000313" key="2">
    <source>
        <dbReference type="EMBL" id="GID78751.1"/>
    </source>
</evidence>
<name>A0ABQ3YFG6_9ACTN</name>
<sequence length="168" mass="17864">MADIDRPAERRAGIWLLLSSPVIAFVAAFVTLYVTFLVTRSVAPEVLGEVGHRPAVFAALIAVVALPMSLALMWAFTRSAFTAFLNGDEVPDPPVRTGWRRAGFYLVGLLPDVAAALIVLLVLADPGAGSPALLLAVTILGPVALYWSCAGVGALGRRVWRRRRTTAG</sequence>
<dbReference type="Proteomes" id="UP000609879">
    <property type="component" value="Unassembled WGS sequence"/>
</dbReference>